<dbReference type="GO" id="GO:0004694">
    <property type="term" value="F:eukaryotic translation initiation factor 2alpha kinase activity"/>
    <property type="evidence" value="ECO:0007669"/>
    <property type="project" value="TreeGrafter"/>
</dbReference>
<evidence type="ECO:0000313" key="15">
    <source>
        <dbReference type="Proteomes" id="UP001187343"/>
    </source>
</evidence>
<feature type="region of interest" description="Disordered" evidence="11">
    <location>
        <begin position="282"/>
        <end position="327"/>
    </location>
</feature>
<dbReference type="InterPro" id="IPR017441">
    <property type="entry name" value="Protein_kinase_ATP_BS"/>
</dbReference>
<evidence type="ECO:0000256" key="8">
    <source>
        <dbReference type="ARBA" id="ARBA00037982"/>
    </source>
</evidence>
<feature type="region of interest" description="Disordered" evidence="11">
    <location>
        <begin position="905"/>
        <end position="926"/>
    </location>
</feature>
<dbReference type="PROSITE" id="PS50011">
    <property type="entry name" value="PROTEIN_KINASE_DOM"/>
    <property type="match status" value="2"/>
</dbReference>
<feature type="domain" description="Protein kinase" evidence="12">
    <location>
        <begin position="404"/>
        <end position="682"/>
    </location>
</feature>
<feature type="compositionally biased region" description="Low complexity" evidence="11">
    <location>
        <begin position="790"/>
        <end position="804"/>
    </location>
</feature>
<dbReference type="PROSITE" id="PS50137">
    <property type="entry name" value="DS_RBD"/>
    <property type="match status" value="3"/>
</dbReference>
<dbReference type="Pfam" id="PF00069">
    <property type="entry name" value="Pkinase"/>
    <property type="match status" value="3"/>
</dbReference>
<dbReference type="PROSITE" id="PS00107">
    <property type="entry name" value="PROTEIN_KINASE_ATP"/>
    <property type="match status" value="2"/>
</dbReference>
<keyword evidence="9" id="KW-0694">RNA-binding</keyword>
<dbReference type="Proteomes" id="UP001187343">
    <property type="component" value="Unassembled WGS sequence"/>
</dbReference>
<gene>
    <name evidence="14" type="ORF">Q8A67_010717</name>
</gene>
<dbReference type="EMBL" id="JAUYZG010000010">
    <property type="protein sequence ID" value="KAK2896229.1"/>
    <property type="molecule type" value="Genomic_DNA"/>
</dbReference>
<dbReference type="GO" id="GO:0005634">
    <property type="term" value="C:nucleus"/>
    <property type="evidence" value="ECO:0007669"/>
    <property type="project" value="TreeGrafter"/>
</dbReference>
<feature type="region of interest" description="Disordered" evidence="11">
    <location>
        <begin position="748"/>
        <end position="808"/>
    </location>
</feature>
<feature type="compositionally biased region" description="Low complexity" evidence="11">
    <location>
        <begin position="288"/>
        <end position="298"/>
    </location>
</feature>
<keyword evidence="6" id="KW-0418">Kinase</keyword>
<reference evidence="14" key="1">
    <citation type="submission" date="2023-08" db="EMBL/GenBank/DDBJ databases">
        <title>Chromosome-level Genome Assembly of mud carp (Cirrhinus molitorella).</title>
        <authorList>
            <person name="Liu H."/>
        </authorList>
    </citation>
    <scope>NUCLEOTIDE SEQUENCE</scope>
    <source>
        <strain evidence="14">Prfri</strain>
        <tissue evidence="14">Muscle</tissue>
    </source>
</reference>
<feature type="compositionally biased region" description="Polar residues" evidence="11">
    <location>
        <begin position="309"/>
        <end position="326"/>
    </location>
</feature>
<dbReference type="Gene3D" id="3.30.160.20">
    <property type="match status" value="3"/>
</dbReference>
<dbReference type="SUPFAM" id="SSF56112">
    <property type="entry name" value="Protein kinase-like (PK-like)"/>
    <property type="match status" value="2"/>
</dbReference>
<dbReference type="GO" id="GO:0005737">
    <property type="term" value="C:cytoplasm"/>
    <property type="evidence" value="ECO:0007669"/>
    <property type="project" value="TreeGrafter"/>
</dbReference>
<dbReference type="EC" id="2.7.11.1" evidence="1"/>
<dbReference type="FunFam" id="1.10.510.10:FF:000939">
    <property type="entry name" value="Z-DNA binding protein kinase"/>
    <property type="match status" value="1"/>
</dbReference>
<evidence type="ECO:0000256" key="2">
    <source>
        <dbReference type="ARBA" id="ARBA00022527"/>
    </source>
</evidence>
<proteinExistence type="inferred from homology"/>
<keyword evidence="15" id="KW-1185">Reference proteome</keyword>
<accession>A0AA88TXC8</accession>
<name>A0AA88TXC8_9TELE</name>
<dbReference type="InterPro" id="IPR050339">
    <property type="entry name" value="CC_SR_Kinase"/>
</dbReference>
<evidence type="ECO:0000256" key="7">
    <source>
        <dbReference type="ARBA" id="ARBA00022840"/>
    </source>
</evidence>
<feature type="domain" description="DRBM" evidence="13">
    <location>
        <begin position="7"/>
        <end position="75"/>
    </location>
</feature>
<feature type="compositionally biased region" description="Polar residues" evidence="11">
    <location>
        <begin position="188"/>
        <end position="212"/>
    </location>
</feature>
<sequence>MESLSGNYISLLNEYQQRTQCTVEYEEGSTDGPSHNKTFTMRAIVNGQRYPDGTGKTKKEAKQNAAKNVLNGIKSTQNIEPTTPSVQNTPSNITVSQRNYICWLNEYSQKNKLFFKAHESTVMDPGSTTQLCTYVCKYVCGEREYPEAYGKNKKDAKEAAAARVYEALNKTQNAEVFDENSKRAQRSEVASRSASLDNSSVSFTDESRSTTPDNNYIALLNDYCQRHKSVINFELVEKRGPPHNPEFVYKVVIDGKKYTEGQGKNIKEAKQNAAQCAWSEINEQSGWSSQSPEDNSSSETHETSKSQDEQPSSKNFSETPSSSSSIVFKDSTAVSSPMAMSPSMSPPDVKPKIKLAPNFLLSPNGLVNSKEVGTNMNVQKTAKPAKPSGQTSNQATKSRFVEEFDLINPIGKGGFGRVFKARRKLEKKYFAVKIVKSTEKALREVGALAEFNNPNIVRYYSSWVEDTAYKHDSSESYSFSDSGSNPEPKFLYIQMEFCEGDTLYAWIDKKNSSNVDYPERRTDAAQINRQVLNAVEYIHSKSLIHRDLKPKNIMFSSDRRVKVGDFGLVTAAENDNDEPLLERTKRTGTRNYMSPEQATQTTYDRKVDIYAVGLIYFELIWNLYTVHERKKIWDEIRSRHFPPQFSKKFIFEHKLINQMLSPSPEERPDASELIRELSQSFNVIANLGEGGYGCVYKVKHIYDGKIYAVKRVILTRSADSEVKALAKLDHPNIVRYITCWPGSDDLTSNQERNQVSNKSGSSSDVVTFDRSSCGEKGDDDEDDDDTSGMESQSVTESASAAEAAENNRINGLDSSNQCRTYLFIQMEFCKEGTLTSWINARNRMEKERTIVEIHKIFHGIITGVEYIHSNKLIHRDLKPDNILFGADGKVKIGDFGLVAAQADQNGDPIERSNRGTPTYMSPEQKNKKNYDEKTDIFPLGLVWFEMIWKISTGSERVKLWPDLRGQRFPESFSDSYETESKFIMKMLSYSPEHRPHAKDLKEKLEKFFSLHQNLLSQNTV</sequence>
<organism evidence="14 15">
    <name type="scientific">Cirrhinus molitorella</name>
    <name type="common">mud carp</name>
    <dbReference type="NCBI Taxonomy" id="172907"/>
    <lineage>
        <taxon>Eukaryota</taxon>
        <taxon>Metazoa</taxon>
        <taxon>Chordata</taxon>
        <taxon>Craniata</taxon>
        <taxon>Vertebrata</taxon>
        <taxon>Euteleostomi</taxon>
        <taxon>Actinopterygii</taxon>
        <taxon>Neopterygii</taxon>
        <taxon>Teleostei</taxon>
        <taxon>Ostariophysi</taxon>
        <taxon>Cypriniformes</taxon>
        <taxon>Cyprinidae</taxon>
        <taxon>Labeoninae</taxon>
        <taxon>Labeonini</taxon>
        <taxon>Cirrhinus</taxon>
    </lineage>
</organism>
<feature type="domain" description="DRBM" evidence="13">
    <location>
        <begin position="215"/>
        <end position="283"/>
    </location>
</feature>
<feature type="domain" description="DRBM" evidence="13">
    <location>
        <begin position="99"/>
        <end position="170"/>
    </location>
</feature>
<evidence type="ECO:0000256" key="10">
    <source>
        <dbReference type="PROSITE-ProRule" id="PRU10141"/>
    </source>
</evidence>
<dbReference type="FunFam" id="3.30.160.20:FF:000045">
    <property type="entry name" value="Eukaryotic translation initiation factor 2-alpha kinase 2"/>
    <property type="match status" value="1"/>
</dbReference>
<evidence type="ECO:0000256" key="9">
    <source>
        <dbReference type="PROSITE-ProRule" id="PRU00266"/>
    </source>
</evidence>
<dbReference type="Gene3D" id="3.30.200.20">
    <property type="entry name" value="Phosphorylase Kinase, domain 1"/>
    <property type="match status" value="2"/>
</dbReference>
<dbReference type="PANTHER" id="PTHR11042:SF194">
    <property type="entry name" value="DOUBLE-STRANDED RNA ACTIVATED PROTEIN KINASE"/>
    <property type="match status" value="1"/>
</dbReference>
<dbReference type="SMART" id="SM00220">
    <property type="entry name" value="S_TKc"/>
    <property type="match status" value="2"/>
</dbReference>
<evidence type="ECO:0000256" key="1">
    <source>
        <dbReference type="ARBA" id="ARBA00012513"/>
    </source>
</evidence>
<dbReference type="Gene3D" id="1.10.510.10">
    <property type="entry name" value="Transferase(Phosphotransferase) domain 1"/>
    <property type="match status" value="2"/>
</dbReference>
<keyword evidence="2" id="KW-0723">Serine/threonine-protein kinase</keyword>
<evidence type="ECO:0000259" key="12">
    <source>
        <dbReference type="PROSITE" id="PS50011"/>
    </source>
</evidence>
<dbReference type="InterPro" id="IPR014720">
    <property type="entry name" value="dsRBD_dom"/>
</dbReference>
<keyword evidence="3" id="KW-0597">Phosphoprotein</keyword>
<dbReference type="GO" id="GO:0005524">
    <property type="term" value="F:ATP binding"/>
    <property type="evidence" value="ECO:0007669"/>
    <property type="project" value="UniProtKB-UniRule"/>
</dbReference>
<evidence type="ECO:0000256" key="5">
    <source>
        <dbReference type="ARBA" id="ARBA00022741"/>
    </source>
</evidence>
<evidence type="ECO:0000313" key="14">
    <source>
        <dbReference type="EMBL" id="KAK2896229.1"/>
    </source>
</evidence>
<dbReference type="FunFam" id="3.30.200.20:FF:000548">
    <property type="entry name" value="Z-DNA binding protein kinase"/>
    <property type="match status" value="1"/>
</dbReference>
<dbReference type="InterPro" id="IPR000719">
    <property type="entry name" value="Prot_kinase_dom"/>
</dbReference>
<feature type="compositionally biased region" description="Polar residues" evidence="11">
    <location>
        <begin position="914"/>
        <end position="923"/>
    </location>
</feature>
<feature type="binding site" evidence="10">
    <location>
        <position position="433"/>
    </location>
    <ligand>
        <name>ATP</name>
        <dbReference type="ChEBI" id="CHEBI:30616"/>
    </ligand>
</feature>
<comment type="caution">
    <text evidence="14">The sequence shown here is derived from an EMBL/GenBank/DDBJ whole genome shotgun (WGS) entry which is preliminary data.</text>
</comment>
<feature type="compositionally biased region" description="Basic and acidic residues" evidence="11">
    <location>
        <begin position="299"/>
        <end position="308"/>
    </location>
</feature>
<feature type="domain" description="Protein kinase" evidence="12">
    <location>
        <begin position="681"/>
        <end position="1008"/>
    </location>
</feature>
<dbReference type="InterPro" id="IPR044452">
    <property type="entry name" value="EIF2AK2_DSRM_1"/>
</dbReference>
<dbReference type="PROSITE" id="PS00108">
    <property type="entry name" value="PROTEIN_KINASE_ST"/>
    <property type="match status" value="2"/>
</dbReference>
<evidence type="ECO:0000256" key="6">
    <source>
        <dbReference type="ARBA" id="ARBA00022777"/>
    </source>
</evidence>
<dbReference type="Pfam" id="PF00035">
    <property type="entry name" value="dsrm"/>
    <property type="match status" value="3"/>
</dbReference>
<protein>
    <recommendedName>
        <fullName evidence="1">non-specific serine/threonine protein kinase</fullName>
        <ecNumber evidence="1">2.7.11.1</ecNumber>
    </recommendedName>
</protein>
<evidence type="ECO:0000256" key="11">
    <source>
        <dbReference type="SAM" id="MobiDB-lite"/>
    </source>
</evidence>
<evidence type="ECO:0000256" key="3">
    <source>
        <dbReference type="ARBA" id="ARBA00022553"/>
    </source>
</evidence>
<keyword evidence="4" id="KW-0808">Transferase</keyword>
<feature type="region of interest" description="Disordered" evidence="11">
    <location>
        <begin position="176"/>
        <end position="212"/>
    </location>
</feature>
<comment type="similarity">
    <text evidence="8">Belongs to the protein kinase superfamily. Ser/Thr protein kinase family. GCN2 subfamily.</text>
</comment>
<keyword evidence="7 10" id="KW-0067">ATP-binding</keyword>
<keyword evidence="5 10" id="KW-0547">Nucleotide-binding</keyword>
<feature type="binding site" evidence="10">
    <location>
        <position position="710"/>
    </location>
    <ligand>
        <name>ATP</name>
        <dbReference type="ChEBI" id="CHEBI:30616"/>
    </ligand>
</feature>
<dbReference type="FunFam" id="1.10.510.10:FF:000251">
    <property type="entry name" value="eukaryotic translation initiation factor 2-alpha kinase 3"/>
    <property type="match status" value="1"/>
</dbReference>
<dbReference type="InterPro" id="IPR008271">
    <property type="entry name" value="Ser/Thr_kinase_AS"/>
</dbReference>
<dbReference type="PANTHER" id="PTHR11042">
    <property type="entry name" value="EUKARYOTIC TRANSLATION INITIATION FACTOR 2-ALPHA KINASE EIF2-ALPHA KINASE -RELATED"/>
    <property type="match status" value="1"/>
</dbReference>
<evidence type="ECO:0000256" key="4">
    <source>
        <dbReference type="ARBA" id="ARBA00022679"/>
    </source>
</evidence>
<feature type="compositionally biased region" description="Acidic residues" evidence="11">
    <location>
        <begin position="777"/>
        <end position="787"/>
    </location>
</feature>
<dbReference type="CDD" id="cd19903">
    <property type="entry name" value="DSRM_EIF2AK2_rpt1"/>
    <property type="match status" value="2"/>
</dbReference>
<dbReference type="SMART" id="SM00358">
    <property type="entry name" value="DSRM"/>
    <property type="match status" value="3"/>
</dbReference>
<evidence type="ECO:0000259" key="13">
    <source>
        <dbReference type="PROSITE" id="PS50137"/>
    </source>
</evidence>
<dbReference type="SUPFAM" id="SSF54768">
    <property type="entry name" value="dsRNA-binding domain-like"/>
    <property type="match status" value="3"/>
</dbReference>
<dbReference type="AlphaFoldDB" id="A0AA88TXC8"/>
<dbReference type="InterPro" id="IPR011009">
    <property type="entry name" value="Kinase-like_dom_sf"/>
</dbReference>
<dbReference type="GO" id="GO:0003725">
    <property type="term" value="F:double-stranded RNA binding"/>
    <property type="evidence" value="ECO:0007669"/>
    <property type="project" value="InterPro"/>
</dbReference>
<feature type="compositionally biased region" description="Polar residues" evidence="11">
    <location>
        <begin position="748"/>
        <end position="765"/>
    </location>
</feature>